<evidence type="ECO:0000313" key="11">
    <source>
        <dbReference type="Proteomes" id="UP001283361"/>
    </source>
</evidence>
<name>A0AAE1AMF1_9GAST</name>
<comment type="function">
    <text evidence="6">Stores iron in a soluble, non-toxic, readily available form. Important for iron homeostasis. Has ferroxidase activity. Iron is taken up in the ferrous form and deposited as ferric hydroxides after oxidation.</text>
</comment>
<dbReference type="EMBL" id="JAWDGP010001677">
    <property type="protein sequence ID" value="KAK3789417.1"/>
    <property type="molecule type" value="Genomic_DNA"/>
</dbReference>
<evidence type="ECO:0000256" key="1">
    <source>
        <dbReference type="ARBA" id="ARBA00007513"/>
    </source>
</evidence>
<accession>A0AAE1AMF1</accession>
<proteinExistence type="inferred from homology"/>
<evidence type="ECO:0000256" key="8">
    <source>
        <dbReference type="RuleBase" id="RU361145"/>
    </source>
</evidence>
<evidence type="ECO:0000256" key="5">
    <source>
        <dbReference type="ARBA" id="ARBA00023004"/>
    </source>
</evidence>
<dbReference type="AlphaFoldDB" id="A0AAE1AMF1"/>
<evidence type="ECO:0000256" key="4">
    <source>
        <dbReference type="ARBA" id="ARBA00023002"/>
    </source>
</evidence>
<comment type="catalytic activity">
    <reaction evidence="7 8">
        <text>4 Fe(2+) + O2 + 4 H(+) = 4 Fe(3+) + 2 H2O</text>
        <dbReference type="Rhea" id="RHEA:11148"/>
        <dbReference type="ChEBI" id="CHEBI:15377"/>
        <dbReference type="ChEBI" id="CHEBI:15378"/>
        <dbReference type="ChEBI" id="CHEBI:15379"/>
        <dbReference type="ChEBI" id="CHEBI:29033"/>
        <dbReference type="ChEBI" id="CHEBI:29034"/>
        <dbReference type="EC" id="1.16.3.1"/>
    </reaction>
</comment>
<dbReference type="SUPFAM" id="SSF47240">
    <property type="entry name" value="Ferritin-like"/>
    <property type="match status" value="1"/>
</dbReference>
<dbReference type="InterPro" id="IPR012347">
    <property type="entry name" value="Ferritin-like"/>
</dbReference>
<keyword evidence="5 8" id="KW-0408">Iron</keyword>
<comment type="caution">
    <text evidence="10">The sequence shown here is derived from an EMBL/GenBank/DDBJ whole genome shotgun (WGS) entry which is preliminary data.</text>
</comment>
<reference evidence="10" key="1">
    <citation type="journal article" date="2023" name="G3 (Bethesda)">
        <title>A reference genome for the long-term kleptoplast-retaining sea slug Elysia crispata morphotype clarki.</title>
        <authorList>
            <person name="Eastman K.E."/>
            <person name="Pendleton A.L."/>
            <person name="Shaikh M.A."/>
            <person name="Suttiyut T."/>
            <person name="Ogas R."/>
            <person name="Tomko P."/>
            <person name="Gavelis G."/>
            <person name="Widhalm J.R."/>
            <person name="Wisecaver J.H."/>
        </authorList>
    </citation>
    <scope>NUCLEOTIDE SEQUENCE</scope>
    <source>
        <strain evidence="10">ECLA1</strain>
    </source>
</reference>
<keyword evidence="3 8" id="KW-0479">Metal-binding</keyword>
<dbReference type="PROSITE" id="PS50905">
    <property type="entry name" value="FERRITIN_LIKE"/>
    <property type="match status" value="1"/>
</dbReference>
<dbReference type="GO" id="GO:0006879">
    <property type="term" value="P:intracellular iron ion homeostasis"/>
    <property type="evidence" value="ECO:0007669"/>
    <property type="project" value="UniProtKB-KW"/>
</dbReference>
<dbReference type="GO" id="GO:0008199">
    <property type="term" value="F:ferric iron binding"/>
    <property type="evidence" value="ECO:0007669"/>
    <property type="project" value="InterPro"/>
</dbReference>
<comment type="function">
    <text evidence="8">Stores iron in a soluble, non-toxic, readily available form. Important for iron homeostasis. Iron is taken up in the ferrous form and deposited as ferric hydroxides after oxidation.</text>
</comment>
<keyword evidence="4 8" id="KW-0560">Oxidoreductase</keyword>
<dbReference type="Proteomes" id="UP001283361">
    <property type="component" value="Unassembled WGS sequence"/>
</dbReference>
<organism evidence="10 11">
    <name type="scientific">Elysia crispata</name>
    <name type="common">lettuce slug</name>
    <dbReference type="NCBI Taxonomy" id="231223"/>
    <lineage>
        <taxon>Eukaryota</taxon>
        <taxon>Metazoa</taxon>
        <taxon>Spiralia</taxon>
        <taxon>Lophotrochozoa</taxon>
        <taxon>Mollusca</taxon>
        <taxon>Gastropoda</taxon>
        <taxon>Heterobranchia</taxon>
        <taxon>Euthyneura</taxon>
        <taxon>Panpulmonata</taxon>
        <taxon>Sacoglossa</taxon>
        <taxon>Placobranchoidea</taxon>
        <taxon>Plakobranchidae</taxon>
        <taxon>Elysia</taxon>
    </lineage>
</organism>
<dbReference type="InterPro" id="IPR009078">
    <property type="entry name" value="Ferritin-like_SF"/>
</dbReference>
<dbReference type="PANTHER" id="PTHR11431">
    <property type="entry name" value="FERRITIN"/>
    <property type="match status" value="1"/>
</dbReference>
<dbReference type="InterPro" id="IPR009040">
    <property type="entry name" value="Ferritin-like_diiron"/>
</dbReference>
<protein>
    <recommendedName>
        <fullName evidence="8">Ferritin</fullName>
        <ecNumber evidence="8">1.16.3.1</ecNumber>
    </recommendedName>
</protein>
<dbReference type="PANTHER" id="PTHR11431:SF75">
    <property type="entry name" value="FERRITIN"/>
    <property type="match status" value="1"/>
</dbReference>
<evidence type="ECO:0000259" key="9">
    <source>
        <dbReference type="PROSITE" id="PS50905"/>
    </source>
</evidence>
<dbReference type="Gene3D" id="1.20.1260.10">
    <property type="match status" value="1"/>
</dbReference>
<evidence type="ECO:0000256" key="7">
    <source>
        <dbReference type="ARBA" id="ARBA00047990"/>
    </source>
</evidence>
<dbReference type="EC" id="1.16.3.1" evidence="8"/>
<evidence type="ECO:0000256" key="6">
    <source>
        <dbReference type="ARBA" id="ARBA00025111"/>
    </source>
</evidence>
<evidence type="ECO:0000256" key="3">
    <source>
        <dbReference type="ARBA" id="ARBA00022723"/>
    </source>
</evidence>
<gene>
    <name evidence="10" type="ORF">RRG08_005563</name>
</gene>
<dbReference type="InterPro" id="IPR008331">
    <property type="entry name" value="Ferritin_DPS_dom"/>
</dbReference>
<keyword evidence="11" id="KW-1185">Reference proteome</keyword>
<sequence length="210" mass="24340">MKRSTRRKDIYMCVKNEWTRRDGPHGYCIADIPVKEVRQHSSHHEEMNKLMSSSYKYLAMAAFYKRADVALPGFVKLMTDLFEIDMNFARDLITYVTKRGDSLNLLPIYRPSAYEDLLVFLAGRTGLPGLEEALNDTKSLHTYTLKVIESARGADDKSDPHRKHVLEDGVLNHKVNTTKKLADLLHRLETFKSDEDYYIGEYHVDLELRN</sequence>
<dbReference type="InterPro" id="IPR001519">
    <property type="entry name" value="Ferritin"/>
</dbReference>
<evidence type="ECO:0000313" key="10">
    <source>
        <dbReference type="EMBL" id="KAK3789417.1"/>
    </source>
</evidence>
<dbReference type="GO" id="GO:0008198">
    <property type="term" value="F:ferrous iron binding"/>
    <property type="evidence" value="ECO:0007669"/>
    <property type="project" value="TreeGrafter"/>
</dbReference>
<dbReference type="GO" id="GO:0006826">
    <property type="term" value="P:iron ion transport"/>
    <property type="evidence" value="ECO:0007669"/>
    <property type="project" value="InterPro"/>
</dbReference>
<comment type="similarity">
    <text evidence="1 8">Belongs to the ferritin family.</text>
</comment>
<dbReference type="GO" id="GO:0005737">
    <property type="term" value="C:cytoplasm"/>
    <property type="evidence" value="ECO:0007669"/>
    <property type="project" value="TreeGrafter"/>
</dbReference>
<keyword evidence="2 8" id="KW-0409">Iron storage</keyword>
<dbReference type="GO" id="GO:0004322">
    <property type="term" value="F:ferroxidase activity"/>
    <property type="evidence" value="ECO:0007669"/>
    <property type="project" value="UniProtKB-EC"/>
</dbReference>
<dbReference type="Pfam" id="PF00210">
    <property type="entry name" value="Ferritin"/>
    <property type="match status" value="1"/>
</dbReference>
<feature type="domain" description="Ferritin-like diiron" evidence="9">
    <location>
        <begin position="33"/>
        <end position="192"/>
    </location>
</feature>
<evidence type="ECO:0000256" key="2">
    <source>
        <dbReference type="ARBA" id="ARBA00022434"/>
    </source>
</evidence>